<protein>
    <submittedName>
        <fullName evidence="2">Uncharacterized protein</fullName>
    </submittedName>
</protein>
<dbReference type="Proteomes" id="UP000230790">
    <property type="component" value="Unassembled WGS sequence"/>
</dbReference>
<gene>
    <name evidence="2" type="ORF">CUN48_10025</name>
</gene>
<keyword evidence="1" id="KW-0472">Membrane</keyword>
<keyword evidence="1" id="KW-0812">Transmembrane</keyword>
<feature type="transmembrane region" description="Helical" evidence="1">
    <location>
        <begin position="20"/>
        <end position="53"/>
    </location>
</feature>
<evidence type="ECO:0000256" key="1">
    <source>
        <dbReference type="SAM" id="Phobius"/>
    </source>
</evidence>
<proteinExistence type="predicted"/>
<evidence type="ECO:0000313" key="2">
    <source>
        <dbReference type="EMBL" id="PJF47180.1"/>
    </source>
</evidence>
<accession>A0A2M8QBM8</accession>
<name>A0A2M8QBM8_9CHLR</name>
<organism evidence="2 3">
    <name type="scientific">Candidatus Thermofonsia Clade 3 bacterium</name>
    <dbReference type="NCBI Taxonomy" id="2364212"/>
    <lineage>
        <taxon>Bacteria</taxon>
        <taxon>Bacillati</taxon>
        <taxon>Chloroflexota</taxon>
        <taxon>Candidatus Thermofontia</taxon>
        <taxon>Candidatus Thermofonsia Clade 3</taxon>
    </lineage>
</organism>
<dbReference type="AlphaFoldDB" id="A0A2M8QBM8"/>
<feature type="transmembrane region" description="Helical" evidence="1">
    <location>
        <begin position="77"/>
        <end position="97"/>
    </location>
</feature>
<dbReference type="EMBL" id="PGTN01000063">
    <property type="protein sequence ID" value="PJF47180.1"/>
    <property type="molecule type" value="Genomic_DNA"/>
</dbReference>
<reference evidence="2 3" key="1">
    <citation type="submission" date="2017-11" db="EMBL/GenBank/DDBJ databases">
        <title>Evolution of Phototrophy in the Chloroflexi Phylum Driven by Horizontal Gene Transfer.</title>
        <authorList>
            <person name="Ward L.M."/>
            <person name="Hemp J."/>
            <person name="Shih P.M."/>
            <person name="Mcglynn S.E."/>
            <person name="Fischer W."/>
        </authorList>
    </citation>
    <scope>NUCLEOTIDE SEQUENCE [LARGE SCALE GENOMIC DNA]</scope>
    <source>
        <strain evidence="2">JP3_7</strain>
    </source>
</reference>
<sequence>MPVAARSDLGGDRPTLWHPYNFGVVIPASSLLGITAGLIAFIALLIFLNAIWVARRAQRAAYYSVRRNAQRIAHRRLTLSLSTFVLAGALTVISRVLPDETARSLPPAEAIVARAEAGETVVSAAALFRATPAATPTSTSIALTQSAVAAAPPPTAWATPIAEPTSTLIGALATPADMPTRPSAAQVAPDKRLTLNAIASSIDANGAPVGISTTFTPGVETIYIFFDFRDAPPSALLRHSWFRDGGSVFFRSSRLGKNGQGTAYISWSPPGGFPPGLYEVRVALGGVPQFVANFEVR</sequence>
<comment type="caution">
    <text evidence="2">The sequence shown here is derived from an EMBL/GenBank/DDBJ whole genome shotgun (WGS) entry which is preliminary data.</text>
</comment>
<evidence type="ECO:0000313" key="3">
    <source>
        <dbReference type="Proteomes" id="UP000230790"/>
    </source>
</evidence>
<keyword evidence="1" id="KW-1133">Transmembrane helix</keyword>